<feature type="compositionally biased region" description="Basic and acidic residues" evidence="1">
    <location>
        <begin position="1"/>
        <end position="10"/>
    </location>
</feature>
<evidence type="ECO:0000313" key="2">
    <source>
        <dbReference type="EMBL" id="PLB50434.1"/>
    </source>
</evidence>
<dbReference type="GeneID" id="36560794"/>
<keyword evidence="3" id="KW-1185">Reference proteome</keyword>
<proteinExistence type="predicted"/>
<dbReference type="Proteomes" id="UP000234275">
    <property type="component" value="Unassembled WGS sequence"/>
</dbReference>
<feature type="compositionally biased region" description="Basic and acidic residues" evidence="1">
    <location>
        <begin position="97"/>
        <end position="107"/>
    </location>
</feature>
<dbReference type="EMBL" id="MSFO01000003">
    <property type="protein sequence ID" value="PLB50434.1"/>
    <property type="molecule type" value="Genomic_DNA"/>
</dbReference>
<comment type="caution">
    <text evidence="2">The sequence shown here is derived from an EMBL/GenBank/DDBJ whole genome shotgun (WGS) entry which is preliminary data.</text>
</comment>
<feature type="region of interest" description="Disordered" evidence="1">
    <location>
        <begin position="1"/>
        <end position="34"/>
    </location>
</feature>
<dbReference type="RefSeq" id="XP_024705736.1">
    <property type="nucleotide sequence ID" value="XM_024853096.1"/>
</dbReference>
<accession>A0A2I2GC23</accession>
<organism evidence="2 3">
    <name type="scientific">Aspergillus steynii IBT 23096</name>
    <dbReference type="NCBI Taxonomy" id="1392250"/>
    <lineage>
        <taxon>Eukaryota</taxon>
        <taxon>Fungi</taxon>
        <taxon>Dikarya</taxon>
        <taxon>Ascomycota</taxon>
        <taxon>Pezizomycotina</taxon>
        <taxon>Eurotiomycetes</taxon>
        <taxon>Eurotiomycetidae</taxon>
        <taxon>Eurotiales</taxon>
        <taxon>Aspergillaceae</taxon>
        <taxon>Aspergillus</taxon>
        <taxon>Aspergillus subgen. Circumdati</taxon>
    </lineage>
</organism>
<dbReference type="OrthoDB" id="4439444at2759"/>
<evidence type="ECO:0000256" key="1">
    <source>
        <dbReference type="SAM" id="MobiDB-lite"/>
    </source>
</evidence>
<sequence length="107" mass="11991">MEQHNRDSANHSEQSSNRPGENHGNRNDVPLDRLAEDPEYYKNFLEQLLDLVRNNNQADIARMVSVIRSGASHEEILAAISVVQGESNHAGQNGHAEAYDQNKEGNR</sequence>
<feature type="compositionally biased region" description="Basic and acidic residues" evidence="1">
    <location>
        <begin position="20"/>
        <end position="34"/>
    </location>
</feature>
<gene>
    <name evidence="2" type="ORF">P170DRAFT_473989</name>
</gene>
<feature type="region of interest" description="Disordered" evidence="1">
    <location>
        <begin position="87"/>
        <end position="107"/>
    </location>
</feature>
<protein>
    <submittedName>
        <fullName evidence="2">Uncharacterized protein</fullName>
    </submittedName>
</protein>
<dbReference type="AlphaFoldDB" id="A0A2I2GC23"/>
<dbReference type="VEuPathDB" id="FungiDB:P170DRAFT_473989"/>
<name>A0A2I2GC23_9EURO</name>
<reference evidence="2 3" key="1">
    <citation type="submission" date="2016-12" db="EMBL/GenBank/DDBJ databases">
        <title>The genomes of Aspergillus section Nigri reveals drivers in fungal speciation.</title>
        <authorList>
            <consortium name="DOE Joint Genome Institute"/>
            <person name="Vesth T.C."/>
            <person name="Nybo J."/>
            <person name="Theobald S."/>
            <person name="Brandl J."/>
            <person name="Frisvad J.C."/>
            <person name="Nielsen K.F."/>
            <person name="Lyhne E.K."/>
            <person name="Kogle M.E."/>
            <person name="Kuo A."/>
            <person name="Riley R."/>
            <person name="Clum A."/>
            <person name="Nolan M."/>
            <person name="Lipzen A."/>
            <person name="Salamov A."/>
            <person name="Henrissat B."/>
            <person name="Wiebenga A."/>
            <person name="De Vries R.P."/>
            <person name="Grigoriev I.V."/>
            <person name="Mortensen U.H."/>
            <person name="Andersen M.R."/>
            <person name="Baker S.E."/>
        </authorList>
    </citation>
    <scope>NUCLEOTIDE SEQUENCE [LARGE SCALE GENOMIC DNA]</scope>
    <source>
        <strain evidence="2 3">IBT 23096</strain>
    </source>
</reference>
<evidence type="ECO:0000313" key="3">
    <source>
        <dbReference type="Proteomes" id="UP000234275"/>
    </source>
</evidence>